<dbReference type="GO" id="GO:0005886">
    <property type="term" value="C:plasma membrane"/>
    <property type="evidence" value="ECO:0007669"/>
    <property type="project" value="TreeGrafter"/>
</dbReference>
<evidence type="ECO:0000256" key="1">
    <source>
        <dbReference type="ARBA" id="ARBA00004127"/>
    </source>
</evidence>
<evidence type="ECO:0000256" key="6">
    <source>
        <dbReference type="ARBA" id="ARBA00023136"/>
    </source>
</evidence>
<evidence type="ECO:0000313" key="8">
    <source>
        <dbReference type="EMBL" id="CUQ81802.1"/>
    </source>
</evidence>
<dbReference type="Pfam" id="PF02508">
    <property type="entry name" value="Rnf-Nqr"/>
    <property type="match status" value="1"/>
</dbReference>
<feature type="transmembrane region" description="Helical" evidence="7">
    <location>
        <begin position="108"/>
        <end position="127"/>
    </location>
</feature>
<dbReference type="EMBL" id="CZBY01000002">
    <property type="protein sequence ID" value="CUQ81802.1"/>
    <property type="molecule type" value="Genomic_DNA"/>
</dbReference>
<accession>A0A174Z777</accession>
<evidence type="ECO:0000256" key="3">
    <source>
        <dbReference type="ARBA" id="ARBA00022692"/>
    </source>
</evidence>
<evidence type="ECO:0000256" key="2">
    <source>
        <dbReference type="ARBA" id="ARBA00022448"/>
    </source>
</evidence>
<dbReference type="Proteomes" id="UP000095662">
    <property type="component" value="Unassembled WGS sequence"/>
</dbReference>
<reference evidence="9" key="2">
    <citation type="submission" date="2023-01" db="EMBL/GenBank/DDBJ databases">
        <title>Human gut microbiome strain richness.</title>
        <authorList>
            <person name="Chen-Liaw A."/>
        </authorList>
    </citation>
    <scope>NUCLEOTIDE SEQUENCE</scope>
    <source>
        <strain evidence="9">1001283st1_G1_1001283B150217_161031</strain>
    </source>
</reference>
<feature type="transmembrane region" description="Helical" evidence="7">
    <location>
        <begin position="6"/>
        <end position="34"/>
    </location>
</feature>
<name>A0A174Z777_9FIRM</name>
<evidence type="ECO:0000313" key="9">
    <source>
        <dbReference type="EMBL" id="MDB8003244.1"/>
    </source>
</evidence>
<dbReference type="InterPro" id="IPR050133">
    <property type="entry name" value="NqrDE/RnfAE_oxidrdctase"/>
</dbReference>
<keyword evidence="2" id="KW-0813">Transport</keyword>
<proteinExistence type="predicted"/>
<evidence type="ECO:0000256" key="5">
    <source>
        <dbReference type="ARBA" id="ARBA00022989"/>
    </source>
</evidence>
<keyword evidence="4" id="KW-1278">Translocase</keyword>
<dbReference type="STRING" id="39492.ERS852540_00351"/>
<gene>
    <name evidence="8" type="primary">rnfA_1</name>
    <name evidence="8" type="ORF">ERS852540_00351</name>
    <name evidence="9" type="ORF">PNE09_04080</name>
</gene>
<evidence type="ECO:0000313" key="10">
    <source>
        <dbReference type="Proteomes" id="UP000095662"/>
    </source>
</evidence>
<keyword evidence="5 7" id="KW-1133">Transmembrane helix</keyword>
<organism evidence="8 10">
    <name type="scientific">[Eubacterium] siraeum</name>
    <dbReference type="NCBI Taxonomy" id="39492"/>
    <lineage>
        <taxon>Bacteria</taxon>
        <taxon>Bacillati</taxon>
        <taxon>Bacillota</taxon>
        <taxon>Clostridia</taxon>
        <taxon>Eubacteriales</taxon>
        <taxon>Oscillospiraceae</taxon>
        <taxon>Oscillospiraceae incertae sedis</taxon>
    </lineage>
</organism>
<dbReference type="AlphaFoldDB" id="A0A174Z777"/>
<sequence length="198" mass="22174">MDKLALFINTAMLAMFVENAIFSRALGTSVAFYASRKKESIFGLGLGITYVIVVSSCITFFIDGWLADWQYFYVVMPLIYTLTVSIVYTGSLLLLWRFLPKIFRNIKKYVHLSVFNAAVLGALFLNTTYHADFFSYMGFGVGIAAGFFIAVFFLHIANERLNSPLIPEAFRGMPIMMVFVGIMSLAFYALTGYNTGAI</sequence>
<dbReference type="PANTHER" id="PTHR30335">
    <property type="entry name" value="INTEGRAL MEMBRANE PROTEIN OF SOXR-REDUCING COMPLEX"/>
    <property type="match status" value="1"/>
</dbReference>
<feature type="transmembrane region" description="Helical" evidence="7">
    <location>
        <begin position="74"/>
        <end position="96"/>
    </location>
</feature>
<dbReference type="EMBL" id="JAQLXW010000004">
    <property type="protein sequence ID" value="MDB8003244.1"/>
    <property type="molecule type" value="Genomic_DNA"/>
</dbReference>
<dbReference type="InterPro" id="IPR003667">
    <property type="entry name" value="NqrDE/RnfAE"/>
</dbReference>
<feature type="transmembrane region" description="Helical" evidence="7">
    <location>
        <begin position="133"/>
        <end position="157"/>
    </location>
</feature>
<feature type="transmembrane region" description="Helical" evidence="7">
    <location>
        <begin position="169"/>
        <end position="190"/>
    </location>
</feature>
<dbReference type="PANTHER" id="PTHR30335:SF0">
    <property type="entry name" value="ION-TRANSLOCATING OXIDOREDUCTASE COMPLEX SUBUNIT A"/>
    <property type="match status" value="1"/>
</dbReference>
<reference evidence="8 10" key="1">
    <citation type="submission" date="2015-09" db="EMBL/GenBank/DDBJ databases">
        <authorList>
            <consortium name="Pathogen Informatics"/>
        </authorList>
    </citation>
    <scope>NUCLEOTIDE SEQUENCE [LARGE SCALE GENOMIC DNA]</scope>
    <source>
        <strain evidence="8 10">2789STDY5834928</strain>
    </source>
</reference>
<evidence type="ECO:0000256" key="4">
    <source>
        <dbReference type="ARBA" id="ARBA00022967"/>
    </source>
</evidence>
<dbReference type="OrthoDB" id="1820404at2"/>
<dbReference type="PIRSF" id="PIRSF006102">
    <property type="entry name" value="NQR_DE"/>
    <property type="match status" value="1"/>
</dbReference>
<dbReference type="Proteomes" id="UP001210809">
    <property type="component" value="Unassembled WGS sequence"/>
</dbReference>
<feature type="transmembrane region" description="Helical" evidence="7">
    <location>
        <begin position="41"/>
        <end position="62"/>
    </location>
</feature>
<keyword evidence="6 7" id="KW-0472">Membrane</keyword>
<protein>
    <submittedName>
        <fullName evidence="8">Electron transport complex protein rnfA</fullName>
    </submittedName>
    <submittedName>
        <fullName evidence="9">Rnf-Nqr domain containing protein</fullName>
    </submittedName>
</protein>
<evidence type="ECO:0000256" key="7">
    <source>
        <dbReference type="SAM" id="Phobius"/>
    </source>
</evidence>
<dbReference type="GO" id="GO:0012505">
    <property type="term" value="C:endomembrane system"/>
    <property type="evidence" value="ECO:0007669"/>
    <property type="project" value="UniProtKB-SubCell"/>
</dbReference>
<comment type="subcellular location">
    <subcellularLocation>
        <location evidence="1">Endomembrane system</location>
        <topology evidence="1">Multi-pass membrane protein</topology>
    </subcellularLocation>
</comment>
<keyword evidence="3 7" id="KW-0812">Transmembrane</keyword>